<dbReference type="Pfam" id="PF07508">
    <property type="entry name" value="Recombinase"/>
    <property type="match status" value="1"/>
</dbReference>
<gene>
    <name evidence="4" type="ORF">FN960_15530</name>
</gene>
<comment type="caution">
    <text evidence="4">The sequence shown here is derived from an EMBL/GenBank/DDBJ whole genome shotgun (WGS) entry which is preliminary data.</text>
</comment>
<organism evidence="4 5">
    <name type="scientific">Alkalicoccobacillus porphyridii</name>
    <dbReference type="NCBI Taxonomy" id="2597270"/>
    <lineage>
        <taxon>Bacteria</taxon>
        <taxon>Bacillati</taxon>
        <taxon>Bacillota</taxon>
        <taxon>Bacilli</taxon>
        <taxon>Bacillales</taxon>
        <taxon>Bacillaceae</taxon>
        <taxon>Alkalicoccobacillus</taxon>
    </lineage>
</organism>
<dbReference type="EMBL" id="VLXZ01000010">
    <property type="protein sequence ID" value="TSB45579.1"/>
    <property type="molecule type" value="Genomic_DNA"/>
</dbReference>
<accession>A0A553ZVT0</accession>
<dbReference type="AlphaFoldDB" id="A0A553ZVT0"/>
<proteinExistence type="predicted"/>
<dbReference type="GO" id="GO:0000150">
    <property type="term" value="F:DNA strand exchange activity"/>
    <property type="evidence" value="ECO:0007669"/>
    <property type="project" value="InterPro"/>
</dbReference>
<dbReference type="RefSeq" id="WP_143849768.1">
    <property type="nucleotide sequence ID" value="NZ_VLXZ01000010.1"/>
</dbReference>
<keyword evidence="5" id="KW-1185">Reference proteome</keyword>
<dbReference type="InterPro" id="IPR036162">
    <property type="entry name" value="Resolvase-like_N_sf"/>
</dbReference>
<dbReference type="InterPro" id="IPR011109">
    <property type="entry name" value="DNA_bind_recombinase_dom"/>
</dbReference>
<dbReference type="GO" id="GO:0003677">
    <property type="term" value="F:DNA binding"/>
    <property type="evidence" value="ECO:0007669"/>
    <property type="project" value="UniProtKB-KW"/>
</dbReference>
<dbReference type="InterPro" id="IPR050639">
    <property type="entry name" value="SSR_resolvase"/>
</dbReference>
<dbReference type="InterPro" id="IPR038109">
    <property type="entry name" value="DNA_bind_recomb_sf"/>
</dbReference>
<reference evidence="4 5" key="1">
    <citation type="submission" date="2019-07" db="EMBL/GenBank/DDBJ databases">
        <authorList>
            <person name="Park Y.J."/>
            <person name="Jeong S.E."/>
            <person name="Jung H.S."/>
        </authorList>
    </citation>
    <scope>NUCLEOTIDE SEQUENCE [LARGE SCALE GENOMIC DNA]</scope>
    <source>
        <strain evidence="5">P16(2019)</strain>
    </source>
</reference>
<evidence type="ECO:0000259" key="3">
    <source>
        <dbReference type="PROSITE" id="PS51737"/>
    </source>
</evidence>
<dbReference type="Gene3D" id="3.40.50.1390">
    <property type="entry name" value="Resolvase, N-terminal catalytic domain"/>
    <property type="match status" value="1"/>
</dbReference>
<name>A0A553ZVT0_9BACI</name>
<evidence type="ECO:0000256" key="2">
    <source>
        <dbReference type="ARBA" id="ARBA00023172"/>
    </source>
</evidence>
<keyword evidence="1" id="KW-0238">DNA-binding</keyword>
<dbReference type="Proteomes" id="UP000318521">
    <property type="component" value="Unassembled WGS sequence"/>
</dbReference>
<dbReference type="Pfam" id="PF00239">
    <property type="entry name" value="Resolvase"/>
    <property type="match status" value="1"/>
</dbReference>
<evidence type="ECO:0000313" key="4">
    <source>
        <dbReference type="EMBL" id="TSB45579.1"/>
    </source>
</evidence>
<dbReference type="InterPro" id="IPR006119">
    <property type="entry name" value="Resolv_N"/>
</dbReference>
<keyword evidence="2" id="KW-0233">DNA recombination</keyword>
<evidence type="ECO:0000256" key="1">
    <source>
        <dbReference type="ARBA" id="ARBA00023125"/>
    </source>
</evidence>
<dbReference type="Gene3D" id="3.90.1750.20">
    <property type="entry name" value="Putative Large Serine Recombinase, Chain B, Domain 2"/>
    <property type="match status" value="1"/>
</dbReference>
<dbReference type="PANTHER" id="PTHR30461:SF2">
    <property type="entry name" value="SERINE RECOMBINASE PINE-RELATED"/>
    <property type="match status" value="1"/>
</dbReference>
<sequence length="494" mass="58203">MRTSFAYIRRSSYKQQKNNSVEIQKQHIKEFAKRNQLFVPDELIYIEDVTSAYSKRAAQRKKLMELGERMVEMNIPTVIFHDISRMDRTGYSFTIDFYRPMLEKLPELEIYTTDSNTPVDLEDTSIKMNFLLFQHESEVKSDRAVDNLKIFLESKETFRPGSKTPYGYNQIKKQKHQQHLEPNENAEIVSFIFFLSSWGKSLQKIATILNEAEIPSPKGGIWRSSTVENILKNPVYTGKLIWNVHKRKDDGQKQFIFEKSHQPIINKFLPQLIKQNNHLQKTFGRIDTPFLFLNKVKCRHCDQSLSTQNGSTKRNGSKYDYQYYVCKSCGYKVGTQDLHDKFIPIILNRIKESITTTQIKPKTLAFIEEMSESVELTIDPNQNLLQKLEEKLKLAINLEDRKLELKIMEFIQQHKYSLKEYISCLETLKRTYQLVEMDQFFPRFNEILEHQLGPDEKRLIILYFVDYLILSTDREPQLHFKPNIFSDLIDSLSG</sequence>
<dbReference type="SMART" id="SM00857">
    <property type="entry name" value="Resolvase"/>
    <property type="match status" value="1"/>
</dbReference>
<feature type="domain" description="Recombinase" evidence="3">
    <location>
        <begin position="165"/>
        <end position="283"/>
    </location>
</feature>
<protein>
    <submittedName>
        <fullName evidence="4">Recombinase family protein</fullName>
    </submittedName>
</protein>
<dbReference type="PROSITE" id="PS51737">
    <property type="entry name" value="RECOMBINASE_DNA_BIND"/>
    <property type="match status" value="1"/>
</dbReference>
<evidence type="ECO:0000313" key="5">
    <source>
        <dbReference type="Proteomes" id="UP000318521"/>
    </source>
</evidence>
<dbReference type="OrthoDB" id="9811097at2"/>
<dbReference type="PANTHER" id="PTHR30461">
    <property type="entry name" value="DNA-INVERTASE FROM LAMBDOID PROPHAGE"/>
    <property type="match status" value="1"/>
</dbReference>